<dbReference type="OrthoDB" id="2897536at2"/>
<dbReference type="Pfam" id="PF13560">
    <property type="entry name" value="HTH_31"/>
    <property type="match status" value="1"/>
</dbReference>
<accession>A0A1W7CUM6</accession>
<dbReference type="AlphaFoldDB" id="A0A1W7CUM6"/>
<name>A0A1W7CUM6_9ACTN</name>
<dbReference type="Proteomes" id="UP000194218">
    <property type="component" value="Chromosome"/>
</dbReference>
<dbReference type="EMBL" id="CP021121">
    <property type="protein sequence ID" value="ARQ68514.1"/>
    <property type="molecule type" value="Genomic_DNA"/>
</dbReference>
<protein>
    <submittedName>
        <fullName evidence="2">Transcriptional regulator</fullName>
    </submittedName>
</protein>
<dbReference type="KEGG" id="smao:CAG99_06280"/>
<dbReference type="SUPFAM" id="SSF47413">
    <property type="entry name" value="lambda repressor-like DNA-binding domains"/>
    <property type="match status" value="1"/>
</dbReference>
<dbReference type="Pfam" id="PF19054">
    <property type="entry name" value="DUF5753"/>
    <property type="match status" value="1"/>
</dbReference>
<reference evidence="2 3" key="1">
    <citation type="submission" date="2017-05" db="EMBL/GenBank/DDBJ databases">
        <title>Complete genome sequence of Streptomyces sp. SCSIO 03032 revealed the diverse biosynthetic pathways for its bioactive secondary metabolites.</title>
        <authorList>
            <person name="Ma L."/>
            <person name="Zhu Y."/>
            <person name="Zhang W."/>
            <person name="Zhang G."/>
            <person name="Tian X."/>
            <person name="Zhang S."/>
            <person name="Zhang C."/>
        </authorList>
    </citation>
    <scope>NUCLEOTIDE SEQUENCE [LARGE SCALE GENOMIC DNA]</scope>
    <source>
        <strain evidence="2 3">SCSIO 03032</strain>
    </source>
</reference>
<proteinExistence type="predicted"/>
<gene>
    <name evidence="2" type="ORF">CAG99_06280</name>
</gene>
<dbReference type="InterPro" id="IPR043917">
    <property type="entry name" value="DUF5753"/>
</dbReference>
<evidence type="ECO:0000259" key="1">
    <source>
        <dbReference type="Pfam" id="PF19054"/>
    </source>
</evidence>
<feature type="domain" description="DUF5753" evidence="1">
    <location>
        <begin position="91"/>
        <end position="268"/>
    </location>
</feature>
<sequence length="276" mass="30810">MTFEPNELTPHRSARHFYGADLRRLRMLAGISLATLAGEVPCSKSQLARIETAEAIPFTGLSEEFDRVFKTDGHFARLFGLVSHEIHPEQYRRHMEIEARAVIIREYAGLLVPGLLQTREYAYALFRATAPKASEEDILQKVDARLTRQALLRGENPPDHSVILDEAVLRRPVGGPAVMRAQLAALIERSNSPTSVVQVLPFSHGEHGLLGGTLRLLTLKDGETFAYEESIDSGTLMEDRERVDERMRAYDLLRSHALSPVESAAFIRSVMEALPA</sequence>
<dbReference type="GO" id="GO:0003677">
    <property type="term" value="F:DNA binding"/>
    <property type="evidence" value="ECO:0007669"/>
    <property type="project" value="InterPro"/>
</dbReference>
<dbReference type="InterPro" id="IPR001387">
    <property type="entry name" value="Cro/C1-type_HTH"/>
</dbReference>
<keyword evidence="3" id="KW-1185">Reference proteome</keyword>
<evidence type="ECO:0000313" key="3">
    <source>
        <dbReference type="Proteomes" id="UP000194218"/>
    </source>
</evidence>
<dbReference type="InterPro" id="IPR010982">
    <property type="entry name" value="Lambda_DNA-bd_dom_sf"/>
</dbReference>
<dbReference type="RefSeq" id="WP_086158022.1">
    <property type="nucleotide sequence ID" value="NZ_CP021121.1"/>
</dbReference>
<dbReference type="CDD" id="cd00093">
    <property type="entry name" value="HTH_XRE"/>
    <property type="match status" value="1"/>
</dbReference>
<evidence type="ECO:0000313" key="2">
    <source>
        <dbReference type="EMBL" id="ARQ68514.1"/>
    </source>
</evidence>
<organism evidence="2 3">
    <name type="scientific">Streptomyces marincola</name>
    <dbReference type="NCBI Taxonomy" id="2878388"/>
    <lineage>
        <taxon>Bacteria</taxon>
        <taxon>Bacillati</taxon>
        <taxon>Actinomycetota</taxon>
        <taxon>Actinomycetes</taxon>
        <taxon>Kitasatosporales</taxon>
        <taxon>Streptomycetaceae</taxon>
        <taxon>Streptomyces</taxon>
    </lineage>
</organism>